<dbReference type="Proteomes" id="UP000762676">
    <property type="component" value="Unassembled WGS sequence"/>
</dbReference>
<proteinExistence type="predicted"/>
<feature type="compositionally biased region" description="Low complexity" evidence="1">
    <location>
        <begin position="1432"/>
        <end position="1442"/>
    </location>
</feature>
<evidence type="ECO:0000313" key="3">
    <source>
        <dbReference type="EMBL" id="GFR79752.1"/>
    </source>
</evidence>
<accession>A0AAV4G2H3</accession>
<feature type="region of interest" description="Disordered" evidence="1">
    <location>
        <begin position="1708"/>
        <end position="1741"/>
    </location>
</feature>
<reference evidence="3 4" key="1">
    <citation type="journal article" date="2021" name="Elife">
        <title>Chloroplast acquisition without the gene transfer in kleptoplastic sea slugs, Plakobranchus ocellatus.</title>
        <authorList>
            <person name="Maeda T."/>
            <person name="Takahashi S."/>
            <person name="Yoshida T."/>
            <person name="Shimamura S."/>
            <person name="Takaki Y."/>
            <person name="Nagai Y."/>
            <person name="Toyoda A."/>
            <person name="Suzuki Y."/>
            <person name="Arimoto A."/>
            <person name="Ishii H."/>
            <person name="Satoh N."/>
            <person name="Nishiyama T."/>
            <person name="Hasebe M."/>
            <person name="Maruyama T."/>
            <person name="Minagawa J."/>
            <person name="Obokata J."/>
            <person name="Shigenobu S."/>
        </authorList>
    </citation>
    <scope>NUCLEOTIDE SEQUENCE [LARGE SCALE GENOMIC DNA]</scope>
</reference>
<feature type="compositionally biased region" description="Polar residues" evidence="1">
    <location>
        <begin position="1634"/>
        <end position="1654"/>
    </location>
</feature>
<feature type="compositionally biased region" description="Basic and acidic residues" evidence="1">
    <location>
        <begin position="238"/>
        <end position="249"/>
    </location>
</feature>
<feature type="region of interest" description="Disordered" evidence="1">
    <location>
        <begin position="1627"/>
        <end position="1661"/>
    </location>
</feature>
<evidence type="ECO:0000313" key="4">
    <source>
        <dbReference type="Proteomes" id="UP000762676"/>
    </source>
</evidence>
<feature type="signal peptide" evidence="2">
    <location>
        <begin position="1"/>
        <end position="22"/>
    </location>
</feature>
<feature type="region of interest" description="Disordered" evidence="1">
    <location>
        <begin position="1425"/>
        <end position="1466"/>
    </location>
</feature>
<feature type="region of interest" description="Disordered" evidence="1">
    <location>
        <begin position="167"/>
        <end position="187"/>
    </location>
</feature>
<feature type="region of interest" description="Disordered" evidence="1">
    <location>
        <begin position="563"/>
        <end position="586"/>
    </location>
</feature>
<protein>
    <submittedName>
        <fullName evidence="3">Collagen triple helix repeat (20 copies)</fullName>
    </submittedName>
</protein>
<feature type="compositionally biased region" description="Polar residues" evidence="1">
    <location>
        <begin position="250"/>
        <end position="261"/>
    </location>
</feature>
<gene>
    <name evidence="3" type="ORF">ElyMa_004028600</name>
</gene>
<comment type="caution">
    <text evidence="3">The sequence shown here is derived from an EMBL/GenBank/DDBJ whole genome shotgun (WGS) entry which is preliminary data.</text>
</comment>
<dbReference type="EMBL" id="BMAT01008184">
    <property type="protein sequence ID" value="GFR79752.1"/>
    <property type="molecule type" value="Genomic_DNA"/>
</dbReference>
<evidence type="ECO:0000256" key="1">
    <source>
        <dbReference type="SAM" id="MobiDB-lite"/>
    </source>
</evidence>
<evidence type="ECO:0000256" key="2">
    <source>
        <dbReference type="SAM" id="SignalP"/>
    </source>
</evidence>
<sequence length="1798" mass="200252">MTPSQSSTCIFVFLLLLGEIQASGQAYNASLRRNPGGAATVAISTAGANLSETGNGREKELTPVVLSISTYQIETSRNTGEIKSAARNSSTATNATRQAANETEMLRSFPSGSFSTNRTVSVATLTAELDLTDVALDVGNYTSNHSYKKTGDSIGNNNYNMRTKGRDIPISNSSFSSKDKTNANENVSTGHDAAYSYKSHKWGGISSAASMDNPYENSDMRVRDSAIVSKPNKSTLVSDRKSQYVEHPNHSTTTKHSTPPRSDQLRGKDWTQNETLKNLTLNEKGNPENSSARPLENTWINSYGVSFKDSAKINLKRDKRNDRDKSNNDKNVNHYIGIKESKTVKNNNKIIHSNVFGGSADIQTYREAYINDINVNAFPKSDRIITDLELARFGFPSDRADTIPITKVYRPNITPVPPFTTMNFLFPKISAQLGNDLSNINPISLSPIKSTSEVKTTFHQGYTNVGFLERQHGMLNSSNFPSDSRTETFKSGIISAIQNDGAGSLADTLSLRQQPSYQTTLNYSSSSYHIQTQSSQNTNDILQVTSPTTYENNQVNTSTQVKTLQDQGSLQPKSASHSLSHRPIRPPGRVTPSLFDSHSSNATQIIKHGRDTPSGQHELVNSTISNTKTSFVPQQDNKTNTFSYRSGKSSADTNNNNIISNINGVNNPNNLNLNRGNANVISPSNENNLLKSVLKSSPNNGSVFSNSLYKRVEFSAPIDDVHRQNASRTHYTNSILRSTLGTAWSNGGQNFAQLSGIPASSLYGDQLQQGNRSVQNVSVIFNPSMMPDNEERGSNPKPTYRDLYLSQTKTQPVSTDSFSSDSVDNQLGSTSSFSYDANPKPVQQSLWATQKPLLVNQEWWPQFYPSSGSIPNNQLEALRSNILTSPVAGQSLSKVVQSRVNSPTPVSFNRTAPSLLNQSHLQESKSVQAQNQVNPLRQTDLGSINGLQTQQGFQQLGDLGLIKGMQNQQGFQRTDRGLITGMQNQQGFQRTEQGFINGIKNQQGLKKTDPVFVNGVQNQQVFQQSDLGLIKGMQNQQGFQRTDPGFMNGIKNQQGLKKTDAVFVNGVQNQQGFQQSDLGLINGMQNQQGFQRADPGSVNGVQNQQGFQRADPEFINGVQNQQDFQRADPGLVHGVQNQQGFQQTDLGLLHGMQNQQGFQQTDSALINGMQNRQGFQQTDSALINGMQNQQDFQRADPGLQLLPQERQAYKGLQHIAESTPSLTHNMTNVDLNPHNIVNTPRILQNQSRGFQLQREQVPVQQSSLTHRPITLRPQSVRRNHSFVGSVETISQSRNGNIWHKASEKQKIQQPHKTQSLTNMQLRWPLDKIQKSESPQYGTNIAFRQNNTNKEFQSTFPQSLLPRQNKAEIKGPDFRLLIHQLQPLAHLVSQPPPDSKQTTYDNIQGSYSNATQLIGYPNYNNKLHTTQTEQRQQHYVNPQQQQQRDIPSKHHQQHKLTTSNESLNPIQNTKTIQGHEQKNDNENTAHTSSAIPNRAHVLKYFGAQNPQVHTNPSRQPSNLSSEMSPFEGFQNQERIFQSSTPASPISPVRPNPIPPPLTHHQGLPVEVYSTTRSPVPHDGKQQTLERHPQLVQSYLRRSSPVTQAPTQNRNRLLTHIWPSHRTVDKFWPRKPTRPMVNSSRVQQPFYSTSKPNNIDRSAEKWHDPWSKSSELTALMTGLHQDINSPHRTRHLSPGYLPRNARQSILLQPMPISSRSDTNPGVVNGPNPHRHENQSPLLPQGFPAQYRQTGSLSVFPSRYGYNTFQNSPYYHNIFGLSPFDIESLQNLYNQNGISMHSNSQ</sequence>
<feature type="chain" id="PRO_5044022502" evidence="2">
    <location>
        <begin position="23"/>
        <end position="1798"/>
    </location>
</feature>
<feature type="region of interest" description="Disordered" evidence="1">
    <location>
        <begin position="1505"/>
        <end position="1524"/>
    </location>
</feature>
<keyword evidence="3" id="KW-0176">Collagen</keyword>
<keyword evidence="4" id="KW-1185">Reference proteome</keyword>
<feature type="region of interest" description="Disordered" evidence="1">
    <location>
        <begin position="222"/>
        <end position="271"/>
    </location>
</feature>
<keyword evidence="2" id="KW-0732">Signal</keyword>
<organism evidence="3 4">
    <name type="scientific">Elysia marginata</name>
    <dbReference type="NCBI Taxonomy" id="1093978"/>
    <lineage>
        <taxon>Eukaryota</taxon>
        <taxon>Metazoa</taxon>
        <taxon>Spiralia</taxon>
        <taxon>Lophotrochozoa</taxon>
        <taxon>Mollusca</taxon>
        <taxon>Gastropoda</taxon>
        <taxon>Heterobranchia</taxon>
        <taxon>Euthyneura</taxon>
        <taxon>Panpulmonata</taxon>
        <taxon>Sacoglossa</taxon>
        <taxon>Placobranchoidea</taxon>
        <taxon>Plakobranchidae</taxon>
        <taxon>Elysia</taxon>
    </lineage>
</organism>
<feature type="compositionally biased region" description="Polar residues" evidence="1">
    <location>
        <begin position="563"/>
        <end position="578"/>
    </location>
</feature>
<dbReference type="GO" id="GO:0005581">
    <property type="term" value="C:collagen trimer"/>
    <property type="evidence" value="ECO:0007669"/>
    <property type="project" value="UniProtKB-KW"/>
</dbReference>
<feature type="compositionally biased region" description="Polar residues" evidence="1">
    <location>
        <begin position="1708"/>
        <end position="1719"/>
    </location>
</feature>
<name>A0AAV4G2H3_9GAST</name>
<feature type="compositionally biased region" description="Polar residues" evidence="1">
    <location>
        <begin position="1454"/>
        <end position="1466"/>
    </location>
</feature>